<dbReference type="PANTHER" id="PTHR37540">
    <property type="entry name" value="TRANSCRIPTION FACTOR (ACR-2), PUTATIVE-RELATED-RELATED"/>
    <property type="match status" value="1"/>
</dbReference>
<evidence type="ECO:0000313" key="3">
    <source>
        <dbReference type="Proteomes" id="UP000054321"/>
    </source>
</evidence>
<evidence type="ECO:0008006" key="4">
    <source>
        <dbReference type="Google" id="ProtNLM"/>
    </source>
</evidence>
<sequence length="576" mass="65910">MAADPTVVIFDINPSSGVHPISDDLIQSWKNGPEKMKTFSRRGRPKKIADTQSSSETNSLFTGSTRRKPTSKSSTASLYEFIACQDVPGHPDALARKQIRSHVMRRHRRARQETLSSSYEDQNSLNSSTRGYGDHQILGELPEDQFMPHNVIRGPSSFDPFDSLPLRIQPYMIELLSKYTTCSYERLYSIEKYADYNPMRDYFLPMAFKDLALFHAILFSSVCLKTLTVKEVPKAVAHLKECIRLVNQRLRSPSPVVADSTILIVLMVAYTEKLTGHHKNWEVHMQGLKQMVRLRGGLKSFESNWVLHSLILRNDLYGSVDALSEPYFEPIDLCVIGLDIQSQSIYESKGFQKVNGLVHFRNDFNWVLCKIEDATRALNSIHIGDTTTNPLDLRDELTSMQYVLLRMELARHSVYEHKAERICRLGVLLYLVTILNDLLPGASTCNMFATTLRVELGNMIEERTITPEFRWWVVLLIGGIVSDEVNKLWAKNAFERIILDSPLSTRHDIKETLAQFFWVEKIHGEKFAKLWDEALAIDDEEASIGRMLSKNRLHEQAQQQVEVDHCNKYGTWLASL</sequence>
<dbReference type="EMBL" id="KN832875">
    <property type="protein sequence ID" value="KIN02118.1"/>
    <property type="molecule type" value="Genomic_DNA"/>
</dbReference>
<dbReference type="InParanoid" id="A0A0C3DJH7"/>
<feature type="compositionally biased region" description="Polar residues" evidence="1">
    <location>
        <begin position="50"/>
        <end position="61"/>
    </location>
</feature>
<name>A0A0C3DJH7_OIDMZ</name>
<dbReference type="Pfam" id="PF11951">
    <property type="entry name" value="Fungal_trans_2"/>
    <property type="match status" value="1"/>
</dbReference>
<dbReference type="InterPro" id="IPR021858">
    <property type="entry name" value="Fun_TF"/>
</dbReference>
<proteinExistence type="predicted"/>
<protein>
    <recommendedName>
        <fullName evidence="4">Transcription factor domain-containing protein</fullName>
    </recommendedName>
</protein>
<dbReference type="PANTHER" id="PTHR37540:SF5">
    <property type="entry name" value="TRANSCRIPTION FACTOR DOMAIN-CONTAINING PROTEIN"/>
    <property type="match status" value="1"/>
</dbReference>
<dbReference type="Proteomes" id="UP000054321">
    <property type="component" value="Unassembled WGS sequence"/>
</dbReference>
<feature type="region of interest" description="Disordered" evidence="1">
    <location>
        <begin position="102"/>
        <end position="129"/>
    </location>
</feature>
<feature type="region of interest" description="Disordered" evidence="1">
    <location>
        <begin position="36"/>
        <end position="72"/>
    </location>
</feature>
<feature type="compositionally biased region" description="Polar residues" evidence="1">
    <location>
        <begin position="113"/>
        <end position="129"/>
    </location>
</feature>
<dbReference type="AlphaFoldDB" id="A0A0C3DJH7"/>
<reference evidence="2 3" key="1">
    <citation type="submission" date="2014-04" db="EMBL/GenBank/DDBJ databases">
        <authorList>
            <consortium name="DOE Joint Genome Institute"/>
            <person name="Kuo A."/>
            <person name="Martino E."/>
            <person name="Perotto S."/>
            <person name="Kohler A."/>
            <person name="Nagy L.G."/>
            <person name="Floudas D."/>
            <person name="Copeland A."/>
            <person name="Barry K.W."/>
            <person name="Cichocki N."/>
            <person name="Veneault-Fourrey C."/>
            <person name="LaButti K."/>
            <person name="Lindquist E.A."/>
            <person name="Lipzen A."/>
            <person name="Lundell T."/>
            <person name="Morin E."/>
            <person name="Murat C."/>
            <person name="Sun H."/>
            <person name="Tunlid A."/>
            <person name="Henrissat B."/>
            <person name="Grigoriev I.V."/>
            <person name="Hibbett D.S."/>
            <person name="Martin F."/>
            <person name="Nordberg H.P."/>
            <person name="Cantor M.N."/>
            <person name="Hua S.X."/>
        </authorList>
    </citation>
    <scope>NUCLEOTIDE SEQUENCE [LARGE SCALE GENOMIC DNA]</scope>
    <source>
        <strain evidence="2 3">Zn</strain>
    </source>
</reference>
<organism evidence="2 3">
    <name type="scientific">Oidiodendron maius (strain Zn)</name>
    <dbReference type="NCBI Taxonomy" id="913774"/>
    <lineage>
        <taxon>Eukaryota</taxon>
        <taxon>Fungi</taxon>
        <taxon>Dikarya</taxon>
        <taxon>Ascomycota</taxon>
        <taxon>Pezizomycotina</taxon>
        <taxon>Leotiomycetes</taxon>
        <taxon>Leotiomycetes incertae sedis</taxon>
        <taxon>Myxotrichaceae</taxon>
        <taxon>Oidiodendron</taxon>
    </lineage>
</organism>
<reference evidence="3" key="2">
    <citation type="submission" date="2015-01" db="EMBL/GenBank/DDBJ databases">
        <title>Evolutionary Origins and Diversification of the Mycorrhizal Mutualists.</title>
        <authorList>
            <consortium name="DOE Joint Genome Institute"/>
            <consortium name="Mycorrhizal Genomics Consortium"/>
            <person name="Kohler A."/>
            <person name="Kuo A."/>
            <person name="Nagy L.G."/>
            <person name="Floudas D."/>
            <person name="Copeland A."/>
            <person name="Barry K.W."/>
            <person name="Cichocki N."/>
            <person name="Veneault-Fourrey C."/>
            <person name="LaButti K."/>
            <person name="Lindquist E.A."/>
            <person name="Lipzen A."/>
            <person name="Lundell T."/>
            <person name="Morin E."/>
            <person name="Murat C."/>
            <person name="Riley R."/>
            <person name="Ohm R."/>
            <person name="Sun H."/>
            <person name="Tunlid A."/>
            <person name="Henrissat B."/>
            <person name="Grigoriev I.V."/>
            <person name="Hibbett D.S."/>
            <person name="Martin F."/>
        </authorList>
    </citation>
    <scope>NUCLEOTIDE SEQUENCE [LARGE SCALE GENOMIC DNA]</scope>
    <source>
        <strain evidence="3">Zn</strain>
    </source>
</reference>
<gene>
    <name evidence="2" type="ORF">OIDMADRAFT_179408</name>
</gene>
<evidence type="ECO:0000256" key="1">
    <source>
        <dbReference type="SAM" id="MobiDB-lite"/>
    </source>
</evidence>
<accession>A0A0C3DJH7</accession>
<dbReference type="HOGENOM" id="CLU_041156_0_0_1"/>
<keyword evidence="3" id="KW-1185">Reference proteome</keyword>
<dbReference type="OrthoDB" id="4158087at2759"/>
<evidence type="ECO:0000313" key="2">
    <source>
        <dbReference type="EMBL" id="KIN02118.1"/>
    </source>
</evidence>